<evidence type="ECO:0000256" key="1">
    <source>
        <dbReference type="ARBA" id="ARBA00023015"/>
    </source>
</evidence>
<keyword evidence="1" id="KW-0805">Transcription regulation</keyword>
<dbReference type="InterPro" id="IPR000792">
    <property type="entry name" value="Tscrpt_reg_LuxR_C"/>
</dbReference>
<reference evidence="6" key="1">
    <citation type="journal article" date="2019" name="Int. J. Syst. Evol. Microbiol.">
        <title>The Global Catalogue of Microorganisms (GCM) 10K type strain sequencing project: providing services to taxonomists for standard genome sequencing and annotation.</title>
        <authorList>
            <consortium name="The Broad Institute Genomics Platform"/>
            <consortium name="The Broad Institute Genome Sequencing Center for Infectious Disease"/>
            <person name="Wu L."/>
            <person name="Ma J."/>
        </authorList>
    </citation>
    <scope>NUCLEOTIDE SEQUENCE [LARGE SCALE GENOMIC DNA]</scope>
    <source>
        <strain evidence="6">JCM 31486</strain>
    </source>
</reference>
<dbReference type="InterPro" id="IPR036388">
    <property type="entry name" value="WH-like_DNA-bd_sf"/>
</dbReference>
<gene>
    <name evidence="5" type="ORF">ACFQ1S_10115</name>
</gene>
<evidence type="ECO:0000313" key="5">
    <source>
        <dbReference type="EMBL" id="MFD1045894.1"/>
    </source>
</evidence>
<dbReference type="SUPFAM" id="SSF46894">
    <property type="entry name" value="C-terminal effector domain of the bipartite response regulators"/>
    <property type="match status" value="1"/>
</dbReference>
<dbReference type="PRINTS" id="PR00038">
    <property type="entry name" value="HTHLUXR"/>
</dbReference>
<dbReference type="SMART" id="SM00421">
    <property type="entry name" value="HTH_LUXR"/>
    <property type="match status" value="1"/>
</dbReference>
<keyword evidence="2" id="KW-0238">DNA-binding</keyword>
<evidence type="ECO:0000256" key="3">
    <source>
        <dbReference type="ARBA" id="ARBA00023163"/>
    </source>
</evidence>
<dbReference type="PANTHER" id="PTHR44688">
    <property type="entry name" value="DNA-BINDING TRANSCRIPTIONAL ACTIVATOR DEVR_DOSR"/>
    <property type="match status" value="1"/>
</dbReference>
<protein>
    <submittedName>
        <fullName evidence="5">Helix-turn-helix transcriptional regulator</fullName>
    </submittedName>
</protein>
<dbReference type="PANTHER" id="PTHR44688:SF16">
    <property type="entry name" value="DNA-BINDING TRANSCRIPTIONAL ACTIVATOR DEVR_DOSR"/>
    <property type="match status" value="1"/>
</dbReference>
<dbReference type="InterPro" id="IPR016032">
    <property type="entry name" value="Sig_transdc_resp-reg_C-effctor"/>
</dbReference>
<dbReference type="Proteomes" id="UP001597045">
    <property type="component" value="Unassembled WGS sequence"/>
</dbReference>
<name>A0ABW3M9E7_9PSEU</name>
<organism evidence="5 6">
    <name type="scientific">Kibdelosporangium lantanae</name>
    <dbReference type="NCBI Taxonomy" id="1497396"/>
    <lineage>
        <taxon>Bacteria</taxon>
        <taxon>Bacillati</taxon>
        <taxon>Actinomycetota</taxon>
        <taxon>Actinomycetes</taxon>
        <taxon>Pseudonocardiales</taxon>
        <taxon>Pseudonocardiaceae</taxon>
        <taxon>Kibdelosporangium</taxon>
    </lineage>
</organism>
<proteinExistence type="predicted"/>
<dbReference type="Gene3D" id="1.10.10.10">
    <property type="entry name" value="Winged helix-like DNA-binding domain superfamily/Winged helix DNA-binding domain"/>
    <property type="match status" value="1"/>
</dbReference>
<comment type="caution">
    <text evidence="5">The sequence shown here is derived from an EMBL/GenBank/DDBJ whole genome shotgun (WGS) entry which is preliminary data.</text>
</comment>
<keyword evidence="3" id="KW-0804">Transcription</keyword>
<keyword evidence="6" id="KW-1185">Reference proteome</keyword>
<sequence>MPDHEVAGARVSPREVEVLTALGEYLTNPEIAARLYISIRTVESHVSSLLRKLGVRDRRALAALA</sequence>
<evidence type="ECO:0000256" key="2">
    <source>
        <dbReference type="ARBA" id="ARBA00023125"/>
    </source>
</evidence>
<evidence type="ECO:0000313" key="6">
    <source>
        <dbReference type="Proteomes" id="UP001597045"/>
    </source>
</evidence>
<accession>A0ABW3M9E7</accession>
<evidence type="ECO:0000259" key="4">
    <source>
        <dbReference type="PROSITE" id="PS50043"/>
    </source>
</evidence>
<feature type="non-terminal residue" evidence="5">
    <location>
        <position position="65"/>
    </location>
</feature>
<dbReference type="Pfam" id="PF00196">
    <property type="entry name" value="GerE"/>
    <property type="match status" value="1"/>
</dbReference>
<feature type="domain" description="HTH luxR-type" evidence="4">
    <location>
        <begin position="4"/>
        <end position="65"/>
    </location>
</feature>
<dbReference type="CDD" id="cd06170">
    <property type="entry name" value="LuxR_C_like"/>
    <property type="match status" value="1"/>
</dbReference>
<dbReference type="PROSITE" id="PS50043">
    <property type="entry name" value="HTH_LUXR_2"/>
    <property type="match status" value="1"/>
</dbReference>
<dbReference type="EMBL" id="JBHTIS010000446">
    <property type="protein sequence ID" value="MFD1045894.1"/>
    <property type="molecule type" value="Genomic_DNA"/>
</dbReference>